<proteinExistence type="predicted"/>
<accession>A0A2N5URB3</accession>
<dbReference type="Proteomes" id="UP000235392">
    <property type="component" value="Unassembled WGS sequence"/>
</dbReference>
<reference evidence="5 6" key="1">
    <citation type="submission" date="2017-11" db="EMBL/GenBank/DDBJ databases">
        <title>De novo assembly and phasing of dikaryotic genomes from two isolates of Puccinia coronata f. sp. avenae, the causal agent of oat crown rust.</title>
        <authorList>
            <person name="Miller M.E."/>
            <person name="Zhang Y."/>
            <person name="Omidvar V."/>
            <person name="Sperschneider J."/>
            <person name="Schwessinger B."/>
            <person name="Raley C."/>
            <person name="Palmer J.M."/>
            <person name="Garnica D."/>
            <person name="Upadhyaya N."/>
            <person name="Rathjen J."/>
            <person name="Taylor J.M."/>
            <person name="Park R.F."/>
            <person name="Dodds P.N."/>
            <person name="Hirsch C.D."/>
            <person name="Kianian S.F."/>
            <person name="Figueroa M."/>
        </authorList>
    </citation>
    <scope>NUCLEOTIDE SEQUENCE [LARGE SCALE GENOMIC DNA]</scope>
    <source>
        <strain evidence="4">12NC29</strain>
        <strain evidence="2">12SD80</strain>
    </source>
</reference>
<comment type="caution">
    <text evidence="4">The sequence shown here is derived from an EMBL/GenBank/DDBJ whole genome shotgun (WGS) entry which is preliminary data.</text>
</comment>
<evidence type="ECO:0000313" key="2">
    <source>
        <dbReference type="EMBL" id="PLW11844.1"/>
    </source>
</evidence>
<sequence length="149" mass="16812">MSHHPTTQERRSSSPRNIHTPPASTGNEDPKPSDQAILSTPPTTTQTTDPHLVLRDKVHALSKDWLAGMRADFLEVQELMNINQQLAQDFGDWVEAGAIDSLVRQEKVLRESLNDIHFLESQAEAERDRMDLAISEMKRITDRLLDSSS</sequence>
<gene>
    <name evidence="4" type="ORF">PCANC_11157</name>
    <name evidence="3" type="ORF">PCASD_09850</name>
    <name evidence="2" type="ORF">PCASD_19097</name>
</gene>
<dbReference type="EMBL" id="PGCJ01000183">
    <property type="protein sequence ID" value="PLW40305.1"/>
    <property type="molecule type" value="Genomic_DNA"/>
</dbReference>
<evidence type="ECO:0000313" key="6">
    <source>
        <dbReference type="Proteomes" id="UP000235392"/>
    </source>
</evidence>
<feature type="compositionally biased region" description="Basic and acidic residues" evidence="1">
    <location>
        <begin position="1"/>
        <end position="12"/>
    </location>
</feature>
<dbReference type="Proteomes" id="UP000235388">
    <property type="component" value="Unassembled WGS sequence"/>
</dbReference>
<evidence type="ECO:0000256" key="1">
    <source>
        <dbReference type="SAM" id="MobiDB-lite"/>
    </source>
</evidence>
<dbReference type="OrthoDB" id="2505196at2759"/>
<feature type="region of interest" description="Disordered" evidence="1">
    <location>
        <begin position="1"/>
        <end position="51"/>
    </location>
</feature>
<dbReference type="EMBL" id="PGCI01000907">
    <property type="protein sequence ID" value="PLW11844.1"/>
    <property type="molecule type" value="Genomic_DNA"/>
</dbReference>
<dbReference type="AlphaFoldDB" id="A0A2N5URB3"/>
<name>A0A2N5URB3_9BASI</name>
<evidence type="ECO:0000313" key="3">
    <source>
        <dbReference type="EMBL" id="PLW38863.1"/>
    </source>
</evidence>
<dbReference type="EMBL" id="PGCI01000122">
    <property type="protein sequence ID" value="PLW38863.1"/>
    <property type="molecule type" value="Genomic_DNA"/>
</dbReference>
<feature type="compositionally biased region" description="Polar residues" evidence="1">
    <location>
        <begin position="14"/>
        <end position="27"/>
    </location>
</feature>
<keyword evidence="5" id="KW-1185">Reference proteome</keyword>
<feature type="compositionally biased region" description="Low complexity" evidence="1">
    <location>
        <begin position="40"/>
        <end position="50"/>
    </location>
</feature>
<evidence type="ECO:0000313" key="4">
    <source>
        <dbReference type="EMBL" id="PLW40305.1"/>
    </source>
</evidence>
<protein>
    <submittedName>
        <fullName evidence="4">Uncharacterized protein</fullName>
    </submittedName>
</protein>
<evidence type="ECO:0000313" key="5">
    <source>
        <dbReference type="Proteomes" id="UP000235388"/>
    </source>
</evidence>
<organism evidence="4 5">
    <name type="scientific">Puccinia coronata f. sp. avenae</name>
    <dbReference type="NCBI Taxonomy" id="200324"/>
    <lineage>
        <taxon>Eukaryota</taxon>
        <taxon>Fungi</taxon>
        <taxon>Dikarya</taxon>
        <taxon>Basidiomycota</taxon>
        <taxon>Pucciniomycotina</taxon>
        <taxon>Pucciniomycetes</taxon>
        <taxon>Pucciniales</taxon>
        <taxon>Pucciniaceae</taxon>
        <taxon>Puccinia</taxon>
    </lineage>
</organism>